<proteinExistence type="predicted"/>
<reference evidence="1 2" key="1">
    <citation type="submission" date="2019-03" db="EMBL/GenBank/DDBJ databases">
        <title>Rhodobacteraceae bacterium SM1902, a new member of the family Rhodobacteraceae isolated from Yantai.</title>
        <authorList>
            <person name="Sun Y."/>
        </authorList>
    </citation>
    <scope>NUCLEOTIDE SEQUENCE [LARGE SCALE GENOMIC DNA]</scope>
    <source>
        <strain evidence="1 2">SM1902</strain>
    </source>
</reference>
<accession>A0A4R6AHU8</accession>
<evidence type="ECO:0000313" key="2">
    <source>
        <dbReference type="Proteomes" id="UP000294562"/>
    </source>
</evidence>
<feature type="non-terminal residue" evidence="1">
    <location>
        <position position="1"/>
    </location>
</feature>
<sequence length="39" mass="4145">NGGFKIGFGMAPKVAEVMADLILRGQGEIPPGFRVEDNI</sequence>
<dbReference type="Proteomes" id="UP000294562">
    <property type="component" value="Unassembled WGS sequence"/>
</dbReference>
<gene>
    <name evidence="1" type="ORF">E2L05_19225</name>
</gene>
<dbReference type="EMBL" id="SMZO01000084">
    <property type="protein sequence ID" value="TDL83791.1"/>
    <property type="molecule type" value="Genomic_DNA"/>
</dbReference>
<keyword evidence="2" id="KW-1185">Reference proteome</keyword>
<dbReference type="AlphaFoldDB" id="A0A4R6AHU8"/>
<comment type="caution">
    <text evidence="1">The sequence shown here is derived from an EMBL/GenBank/DDBJ whole genome shotgun (WGS) entry which is preliminary data.</text>
</comment>
<evidence type="ECO:0000313" key="1">
    <source>
        <dbReference type="EMBL" id="TDL83791.1"/>
    </source>
</evidence>
<protein>
    <submittedName>
        <fullName evidence="1">FAD-dependent oxidoreductase</fullName>
    </submittedName>
</protein>
<name>A0A4R6AHU8_9RHOB</name>
<organism evidence="1 2">
    <name type="scientific">Meridianimarinicoccus aquatilis</name>
    <dbReference type="NCBI Taxonomy" id="2552766"/>
    <lineage>
        <taxon>Bacteria</taxon>
        <taxon>Pseudomonadati</taxon>
        <taxon>Pseudomonadota</taxon>
        <taxon>Alphaproteobacteria</taxon>
        <taxon>Rhodobacterales</taxon>
        <taxon>Paracoccaceae</taxon>
        <taxon>Meridianimarinicoccus</taxon>
    </lineage>
</organism>